<proteinExistence type="predicted"/>
<feature type="domain" description="HAT C-terminal dimerisation" evidence="2">
    <location>
        <begin position="610"/>
        <end position="691"/>
    </location>
</feature>
<dbReference type="GO" id="GO:0046983">
    <property type="term" value="F:protein dimerization activity"/>
    <property type="evidence" value="ECO:0007669"/>
    <property type="project" value="InterPro"/>
</dbReference>
<evidence type="ECO:0000313" key="5">
    <source>
        <dbReference type="Proteomes" id="UP000639772"/>
    </source>
</evidence>
<accession>A0A835PUR6</accession>
<gene>
    <name evidence="4" type="ORF">HPP92_023227</name>
</gene>
<dbReference type="SUPFAM" id="SSF57667">
    <property type="entry name" value="beta-beta-alpha zinc fingers"/>
    <property type="match status" value="1"/>
</dbReference>
<evidence type="ECO:0000256" key="1">
    <source>
        <dbReference type="ARBA" id="ARBA00023125"/>
    </source>
</evidence>
<feature type="domain" description="hAT-like transposase RNase-H fold" evidence="3">
    <location>
        <begin position="452"/>
        <end position="549"/>
    </location>
</feature>
<dbReference type="InterPro" id="IPR036236">
    <property type="entry name" value="Znf_C2H2_sf"/>
</dbReference>
<sequence length="721" mass="82981">MSARKTLLVTGQQRGKSKKAKLEKKLALLPAISDPAEMNSIGLDGLSAIDNAIEGGSDVVGVDTEISVAPKRMSVKRKRRSVVWGYFELLPSGKDGRQRCKCKNCGTSYLYDSKFGTGNMKRHLVNCLKRAACDTGQLLLTQYESSAPLSGSKFEHEKFKELLTEAVILHNLPFQFIEWAGVKALLLHLCMDLQLGTRDVIGAGCIEIYEREKAKVQTLLYEAPSRVSFTYDSWSSLNSDSYICLTAHFIDKDWNLQKKVLNFCFMPPPYDDTYLAEKLYNFLIEWELDKKVSTFTIDITHANAFPNELLKCRLASSGELLCNGIFFHLHCCGHVIDLIAKEGLKDIEVPIKKVRESIKYVKGSQERKESFLECVNHNSLDYSRGLRQDVSTWWISTFIMLDSALYYRQAFLRLELSDSNYKDCPSSMEWENIEKIRKLLVIFYEICTVFTNTKYPTANLYFPVIFSAYLTLREEIGGEDEYLRTLATRMFSNFEKYWSDFSMILAIAVIFDPRYKFSFVEWCYKKLYDDGGIESMKVKEKLFSLFNEYTSTHKLLPGPKATISTDYEVYHESQGHLNPSESSFSKETLDVFREFDSFESEEAITQKTQLELYLDEPRLDRKARLDILAYWRGNQFRYPEVAAMARDILSIPVSSITMDNAFDASTRMLDKYQSALKPDILEAFICTRDWLYGHNEMTKVTLEDLTKNILELNVDDKMDLL</sequence>
<evidence type="ECO:0000313" key="4">
    <source>
        <dbReference type="EMBL" id="KAG0460099.1"/>
    </source>
</evidence>
<dbReference type="AlphaFoldDB" id="A0A835PUR6"/>
<dbReference type="Pfam" id="PF05699">
    <property type="entry name" value="Dimer_Tnp_hAT"/>
    <property type="match status" value="1"/>
</dbReference>
<organism evidence="4 5">
    <name type="scientific">Vanilla planifolia</name>
    <name type="common">Vanilla</name>
    <dbReference type="NCBI Taxonomy" id="51239"/>
    <lineage>
        <taxon>Eukaryota</taxon>
        <taxon>Viridiplantae</taxon>
        <taxon>Streptophyta</taxon>
        <taxon>Embryophyta</taxon>
        <taxon>Tracheophyta</taxon>
        <taxon>Spermatophyta</taxon>
        <taxon>Magnoliopsida</taxon>
        <taxon>Liliopsida</taxon>
        <taxon>Asparagales</taxon>
        <taxon>Orchidaceae</taxon>
        <taxon>Vanilloideae</taxon>
        <taxon>Vanilleae</taxon>
        <taxon>Vanilla</taxon>
    </lineage>
</organism>
<name>A0A835PUR6_VANPL</name>
<keyword evidence="1" id="KW-0238">DNA-binding</keyword>
<evidence type="ECO:0008006" key="6">
    <source>
        <dbReference type="Google" id="ProtNLM"/>
    </source>
</evidence>
<dbReference type="Proteomes" id="UP000639772">
    <property type="component" value="Chromosome 12"/>
</dbReference>
<evidence type="ECO:0000259" key="3">
    <source>
        <dbReference type="Pfam" id="PF14372"/>
    </source>
</evidence>
<dbReference type="Pfam" id="PF14372">
    <property type="entry name" value="hAT-like_RNase-H"/>
    <property type="match status" value="1"/>
</dbReference>
<protein>
    <recommendedName>
        <fullName evidence="6">Transposase</fullName>
    </recommendedName>
</protein>
<dbReference type="PANTHER" id="PTHR46481:SF6">
    <property type="entry name" value="ZINC FINGER BED DOMAIN-CONTAINING PROTEIN RICESLEEPER 2-LIKE"/>
    <property type="match status" value="1"/>
</dbReference>
<dbReference type="SMART" id="SM00614">
    <property type="entry name" value="ZnF_BED"/>
    <property type="match status" value="1"/>
</dbReference>
<comment type="caution">
    <text evidence="4">The sequence shown here is derived from an EMBL/GenBank/DDBJ whole genome shotgun (WGS) entry which is preliminary data.</text>
</comment>
<dbReference type="OrthoDB" id="1935496at2759"/>
<dbReference type="InterPro" id="IPR012337">
    <property type="entry name" value="RNaseH-like_sf"/>
</dbReference>
<dbReference type="InterPro" id="IPR025525">
    <property type="entry name" value="hAT-like_transposase_RNase-H"/>
</dbReference>
<dbReference type="SUPFAM" id="SSF53098">
    <property type="entry name" value="Ribonuclease H-like"/>
    <property type="match status" value="1"/>
</dbReference>
<evidence type="ECO:0000259" key="2">
    <source>
        <dbReference type="Pfam" id="PF05699"/>
    </source>
</evidence>
<dbReference type="EMBL" id="JADCNM010000012">
    <property type="protein sequence ID" value="KAG0460099.1"/>
    <property type="molecule type" value="Genomic_DNA"/>
</dbReference>
<dbReference type="PANTHER" id="PTHR46481">
    <property type="entry name" value="ZINC FINGER BED DOMAIN-CONTAINING PROTEIN 4"/>
    <property type="match status" value="1"/>
</dbReference>
<dbReference type="InterPro" id="IPR052035">
    <property type="entry name" value="ZnF_BED_domain_contain"/>
</dbReference>
<reference evidence="4 5" key="1">
    <citation type="journal article" date="2020" name="Nat. Food">
        <title>A phased Vanilla planifolia genome enables genetic improvement of flavour and production.</title>
        <authorList>
            <person name="Hasing T."/>
            <person name="Tang H."/>
            <person name="Brym M."/>
            <person name="Khazi F."/>
            <person name="Huang T."/>
            <person name="Chambers A.H."/>
        </authorList>
    </citation>
    <scope>NUCLEOTIDE SEQUENCE [LARGE SCALE GENOMIC DNA]</scope>
    <source>
        <tissue evidence="4">Leaf</tissue>
    </source>
</reference>
<dbReference type="InterPro" id="IPR008906">
    <property type="entry name" value="HATC_C_dom"/>
</dbReference>
<dbReference type="GO" id="GO:0003677">
    <property type="term" value="F:DNA binding"/>
    <property type="evidence" value="ECO:0007669"/>
    <property type="project" value="UniProtKB-KW"/>
</dbReference>